<proteinExistence type="predicted"/>
<protein>
    <submittedName>
        <fullName evidence="1">Uncharacterized protein</fullName>
    </submittedName>
</protein>
<keyword evidence="2" id="KW-1185">Reference proteome</keyword>
<reference evidence="1 2" key="1">
    <citation type="submission" date="2023-09" db="EMBL/GenBank/DDBJ databases">
        <title>Nesidiocoris tenuis whole genome shotgun sequence.</title>
        <authorList>
            <person name="Shibata T."/>
            <person name="Shimoda M."/>
            <person name="Kobayashi T."/>
            <person name="Uehara T."/>
        </authorList>
    </citation>
    <scope>NUCLEOTIDE SEQUENCE [LARGE SCALE GENOMIC DNA]</scope>
    <source>
        <strain evidence="1 2">Japan</strain>
    </source>
</reference>
<sequence length="105" mass="11637">MRLVPELERLSLLGTRQGAFLGCETSQARSVSSHIKNGRVVQHNSSQNRSVLVQVRNSSPIRSVLVLEHNSSQNRSVLVQVRNLSPIRSVLVLEHNSSQSRSDLA</sequence>
<gene>
    <name evidence="1" type="ORF">NTJ_16046</name>
</gene>
<dbReference type="EMBL" id="AP028923">
    <property type="protein sequence ID" value="BET03228.1"/>
    <property type="molecule type" value="Genomic_DNA"/>
</dbReference>
<accession>A0ABN7BFV1</accession>
<dbReference type="Proteomes" id="UP001307889">
    <property type="component" value="Chromosome 15"/>
</dbReference>
<evidence type="ECO:0000313" key="2">
    <source>
        <dbReference type="Proteomes" id="UP001307889"/>
    </source>
</evidence>
<name>A0ABN7BFV1_9HEMI</name>
<evidence type="ECO:0000313" key="1">
    <source>
        <dbReference type="EMBL" id="BET03228.1"/>
    </source>
</evidence>
<organism evidence="1 2">
    <name type="scientific">Nesidiocoris tenuis</name>
    <dbReference type="NCBI Taxonomy" id="355587"/>
    <lineage>
        <taxon>Eukaryota</taxon>
        <taxon>Metazoa</taxon>
        <taxon>Ecdysozoa</taxon>
        <taxon>Arthropoda</taxon>
        <taxon>Hexapoda</taxon>
        <taxon>Insecta</taxon>
        <taxon>Pterygota</taxon>
        <taxon>Neoptera</taxon>
        <taxon>Paraneoptera</taxon>
        <taxon>Hemiptera</taxon>
        <taxon>Heteroptera</taxon>
        <taxon>Panheteroptera</taxon>
        <taxon>Cimicomorpha</taxon>
        <taxon>Miridae</taxon>
        <taxon>Dicyphina</taxon>
        <taxon>Nesidiocoris</taxon>
    </lineage>
</organism>